<proteinExistence type="predicted"/>
<dbReference type="PROSITE" id="PS50846">
    <property type="entry name" value="HMA_2"/>
    <property type="match status" value="1"/>
</dbReference>
<dbReference type="InterPro" id="IPR006121">
    <property type="entry name" value="HMA_dom"/>
</dbReference>
<dbReference type="InterPro" id="IPR036163">
    <property type="entry name" value="HMA_dom_sf"/>
</dbReference>
<dbReference type="AlphaFoldDB" id="A0A450WJA6"/>
<accession>A0A450WJA6</accession>
<dbReference type="EMBL" id="CAADFK010000110">
    <property type="protein sequence ID" value="VFK17116.1"/>
    <property type="molecule type" value="Genomic_DNA"/>
</dbReference>
<dbReference type="Gene3D" id="3.30.70.100">
    <property type="match status" value="1"/>
</dbReference>
<organism evidence="2">
    <name type="scientific">Candidatus Kentrum sp. LPFa</name>
    <dbReference type="NCBI Taxonomy" id="2126335"/>
    <lineage>
        <taxon>Bacteria</taxon>
        <taxon>Pseudomonadati</taxon>
        <taxon>Pseudomonadota</taxon>
        <taxon>Gammaproteobacteria</taxon>
        <taxon>Candidatus Kentrum</taxon>
    </lineage>
</organism>
<dbReference type="GO" id="GO:0046872">
    <property type="term" value="F:metal ion binding"/>
    <property type="evidence" value="ECO:0007669"/>
    <property type="project" value="InterPro"/>
</dbReference>
<reference evidence="2" key="1">
    <citation type="submission" date="2019-02" db="EMBL/GenBank/DDBJ databases">
        <authorList>
            <person name="Gruber-Vodicka R. H."/>
            <person name="Seah K. B. B."/>
        </authorList>
    </citation>
    <scope>NUCLEOTIDE SEQUENCE</scope>
    <source>
        <strain evidence="2">BECK_S313</strain>
    </source>
</reference>
<gene>
    <name evidence="2" type="ORF">BECKLPF1236B_GA0070989_111011</name>
</gene>
<dbReference type="CDD" id="cd00371">
    <property type="entry name" value="HMA"/>
    <property type="match status" value="1"/>
</dbReference>
<feature type="domain" description="HMA" evidence="1">
    <location>
        <begin position="9"/>
        <end position="75"/>
    </location>
</feature>
<evidence type="ECO:0000313" key="2">
    <source>
        <dbReference type="EMBL" id="VFK17116.1"/>
    </source>
</evidence>
<evidence type="ECO:0000259" key="1">
    <source>
        <dbReference type="PROSITE" id="PS50846"/>
    </source>
</evidence>
<dbReference type="SUPFAM" id="SSF55008">
    <property type="entry name" value="HMA, heavy metal-associated domain"/>
    <property type="match status" value="1"/>
</dbReference>
<sequence>MNTHCSHSIQRTIRVGGMSCEGCEEAIQRNLGASSGIFEVRADHHSGRVKVIYDLGATQIKTIEEKLAELGYPPDDGFLARGKRAWTYFTEQNRRDNLMHQGHCCSKPPRS</sequence>
<name>A0A450WJA6_9GAMM</name>
<dbReference type="Pfam" id="PF00403">
    <property type="entry name" value="HMA"/>
    <property type="match status" value="1"/>
</dbReference>
<protein>
    <submittedName>
        <fullName evidence="2">Copper chaperone CopZ</fullName>
    </submittedName>
</protein>